<dbReference type="EMBL" id="JBHSEC010000005">
    <property type="protein sequence ID" value="MFC4409887.1"/>
    <property type="molecule type" value="Genomic_DNA"/>
</dbReference>
<gene>
    <name evidence="2" type="ORF">ACFOZY_05480</name>
</gene>
<comment type="caution">
    <text evidence="2">The sequence shown here is derived from an EMBL/GenBank/DDBJ whole genome shotgun (WGS) entry which is preliminary data.</text>
</comment>
<proteinExistence type="predicted"/>
<feature type="transmembrane region" description="Helical" evidence="1">
    <location>
        <begin position="17"/>
        <end position="36"/>
    </location>
</feature>
<protein>
    <submittedName>
        <fullName evidence="2">PilN domain-containing protein</fullName>
    </submittedName>
</protein>
<dbReference type="RefSeq" id="WP_378153117.1">
    <property type="nucleotide sequence ID" value="NZ_JBHSEC010000005.1"/>
</dbReference>
<evidence type="ECO:0000313" key="2">
    <source>
        <dbReference type="EMBL" id="MFC4409887.1"/>
    </source>
</evidence>
<keyword evidence="1" id="KW-1133">Transmembrane helix</keyword>
<evidence type="ECO:0000256" key="1">
    <source>
        <dbReference type="SAM" id="Phobius"/>
    </source>
</evidence>
<dbReference type="Proteomes" id="UP001595817">
    <property type="component" value="Unassembled WGS sequence"/>
</dbReference>
<reference evidence="3" key="1">
    <citation type="journal article" date="2019" name="Int. J. Syst. Evol. Microbiol.">
        <title>The Global Catalogue of Microorganisms (GCM) 10K type strain sequencing project: providing services to taxonomists for standard genome sequencing and annotation.</title>
        <authorList>
            <consortium name="The Broad Institute Genomics Platform"/>
            <consortium name="The Broad Institute Genome Sequencing Center for Infectious Disease"/>
            <person name="Wu L."/>
            <person name="Ma J."/>
        </authorList>
    </citation>
    <scope>NUCLEOTIDE SEQUENCE [LARGE SCALE GENOMIC DNA]</scope>
    <source>
        <strain evidence="3">CCUG 59778</strain>
    </source>
</reference>
<sequence>MYVDINLLQKKKTYVEWLFIAGILFVISLSIAVFLFSQFSERKSEENQIESSIEQELQLQQATIESAEVTKSAEEQMAAIVDWAKHQPVPTVFLLDHLSSMMPERGFLLSFSYSSSSTATFSMQFDDNVDAAYYLKMLKDSSYITDVKLSSIGTMSTSDETAPDEESYFQPRSVADFEIIINVDEVKAATLKWEDAS</sequence>
<keyword evidence="1" id="KW-0472">Membrane</keyword>
<keyword evidence="1" id="KW-0812">Transmembrane</keyword>
<evidence type="ECO:0000313" key="3">
    <source>
        <dbReference type="Proteomes" id="UP001595817"/>
    </source>
</evidence>
<accession>A0ABV8X5K8</accession>
<name>A0ABV8X5K8_9LACT</name>
<keyword evidence="3" id="KW-1185">Reference proteome</keyword>
<organism evidence="2 3">
    <name type="scientific">Chungangia koreensis</name>
    <dbReference type="NCBI Taxonomy" id="752657"/>
    <lineage>
        <taxon>Bacteria</taxon>
        <taxon>Bacillati</taxon>
        <taxon>Bacillota</taxon>
        <taxon>Bacilli</taxon>
        <taxon>Lactobacillales</taxon>
        <taxon>Chungangia</taxon>
    </lineage>
</organism>